<name>A0A1J1GY67_PLAGA</name>
<evidence type="ECO:0000313" key="4">
    <source>
        <dbReference type="Proteomes" id="UP000220797"/>
    </source>
</evidence>
<organism evidence="3 4">
    <name type="scientific">Plasmodium gallinaceum</name>
    <dbReference type="NCBI Taxonomy" id="5849"/>
    <lineage>
        <taxon>Eukaryota</taxon>
        <taxon>Sar</taxon>
        <taxon>Alveolata</taxon>
        <taxon>Apicomplexa</taxon>
        <taxon>Aconoidasida</taxon>
        <taxon>Haemosporida</taxon>
        <taxon>Plasmodiidae</taxon>
        <taxon>Plasmodium</taxon>
        <taxon>Plasmodium (Haemamoeba)</taxon>
    </lineage>
</organism>
<proteinExistence type="predicted"/>
<dbReference type="EMBL" id="CVMV01000102">
    <property type="protein sequence ID" value="CRG97405.1"/>
    <property type="molecule type" value="Genomic_DNA"/>
</dbReference>
<evidence type="ECO:0000256" key="1">
    <source>
        <dbReference type="SAM" id="MobiDB-lite"/>
    </source>
</evidence>
<feature type="signal peptide" evidence="2">
    <location>
        <begin position="1"/>
        <end position="28"/>
    </location>
</feature>
<protein>
    <submittedName>
        <fullName evidence="3">Fam-g protein</fullName>
    </submittedName>
</protein>
<dbReference type="OrthoDB" id="6475849at2759"/>
<dbReference type="VEuPathDB" id="PlasmoDB:PGAL8A_00498000"/>
<dbReference type="AlphaFoldDB" id="A0A1J1GY67"/>
<dbReference type="GeneID" id="39733513"/>
<evidence type="ECO:0000256" key="2">
    <source>
        <dbReference type="SAM" id="SignalP"/>
    </source>
</evidence>
<gene>
    <name evidence="3" type="ORF">PGAL8A_00498000</name>
</gene>
<keyword evidence="4" id="KW-1185">Reference proteome</keyword>
<feature type="region of interest" description="Disordered" evidence="1">
    <location>
        <begin position="175"/>
        <end position="194"/>
    </location>
</feature>
<reference evidence="3" key="1">
    <citation type="submission" date="2015-04" db="EMBL/GenBank/DDBJ databases">
        <authorList>
            <consortium name="Pathogen Informatics"/>
        </authorList>
    </citation>
    <scope>NUCLEOTIDE SEQUENCE [LARGE SCALE GENOMIC DNA]</scope>
    <source>
        <strain evidence="3">8A</strain>
    </source>
</reference>
<accession>A0A1J1GY67</accession>
<dbReference type="Proteomes" id="UP000220797">
    <property type="component" value="Unassembled WGS sequence"/>
</dbReference>
<evidence type="ECO:0000313" key="3">
    <source>
        <dbReference type="EMBL" id="CRG97405.1"/>
    </source>
</evidence>
<sequence>MKTLTLYLKITTLLLLIWMYQRFYNCDSYKTLIDKNILLTKNELIYERVLTEGDIAGKKQNNAGGCLEERPLGNKKNKCKNPAQYKNPCDQWHRVITPALWERFNKETIEMDPKWRNQKWNSEWNKISANKVNDLRSMSCRRDIPDEEKNKITDSIIKELESEFEKFLCECKQEMRDHKTESESKKEQGKNKIKNKESNIFKFLFSKFHNH</sequence>
<dbReference type="Pfam" id="PF09688">
    <property type="entry name" value="Wx5_PLAF3D7"/>
    <property type="match status" value="1"/>
</dbReference>
<keyword evidence="2" id="KW-0732">Signal</keyword>
<dbReference type="RefSeq" id="XP_028530207.1">
    <property type="nucleotide sequence ID" value="XM_028673790.1"/>
</dbReference>
<feature type="chain" id="PRO_5012588409" evidence="2">
    <location>
        <begin position="29"/>
        <end position="211"/>
    </location>
</feature>
<dbReference type="InterPro" id="IPR006496">
    <property type="entry name" value="CHP01606_Plasmodium_spp"/>
</dbReference>
<comment type="caution">
    <text evidence="3">The sequence shown here is derived from an EMBL/GenBank/DDBJ whole genome shotgun (WGS) entry which is preliminary data.</text>
</comment>